<gene>
    <name evidence="1" type="ORF">HPLM_LOCUS760</name>
</gene>
<sequence>MNGVCTITDSLVREHLLLRGLYNALKAFDQDSRSGKDLKLQVDRFVADTLAAVDNLDIDVLKSLWDLWKSKVFNILSGVSPWL</sequence>
<evidence type="ECO:0000313" key="1">
    <source>
        <dbReference type="EMBL" id="VDO06276.1"/>
    </source>
</evidence>
<reference evidence="3" key="1">
    <citation type="submission" date="2017-02" db="UniProtKB">
        <authorList>
            <consortium name="WormBaseParasite"/>
        </authorList>
    </citation>
    <scope>IDENTIFICATION</scope>
</reference>
<organism evidence="3">
    <name type="scientific">Haemonchus placei</name>
    <name type="common">Barber's pole worm</name>
    <dbReference type="NCBI Taxonomy" id="6290"/>
    <lineage>
        <taxon>Eukaryota</taxon>
        <taxon>Metazoa</taxon>
        <taxon>Ecdysozoa</taxon>
        <taxon>Nematoda</taxon>
        <taxon>Chromadorea</taxon>
        <taxon>Rhabditida</taxon>
        <taxon>Rhabditina</taxon>
        <taxon>Rhabditomorpha</taxon>
        <taxon>Strongyloidea</taxon>
        <taxon>Trichostrongylidae</taxon>
        <taxon>Haemonchus</taxon>
    </lineage>
</organism>
<protein>
    <submittedName>
        <fullName evidence="3">Rx_N domain-containing protein</fullName>
    </submittedName>
</protein>
<dbReference type="STRING" id="6290.A0A0N4VTZ2"/>
<dbReference type="Proteomes" id="UP000268014">
    <property type="component" value="Unassembled WGS sequence"/>
</dbReference>
<reference evidence="1 2" key="2">
    <citation type="submission" date="2018-11" db="EMBL/GenBank/DDBJ databases">
        <authorList>
            <consortium name="Pathogen Informatics"/>
        </authorList>
    </citation>
    <scope>NUCLEOTIDE SEQUENCE [LARGE SCALE GENOMIC DNA]</scope>
    <source>
        <strain evidence="1 2">MHpl1</strain>
    </source>
</reference>
<dbReference type="OrthoDB" id="193023at2759"/>
<evidence type="ECO:0000313" key="3">
    <source>
        <dbReference type="WBParaSite" id="HPLM_0000075901-mRNA-1"/>
    </source>
</evidence>
<name>A0A0N4VTZ2_HAEPC</name>
<keyword evidence="2" id="KW-1185">Reference proteome</keyword>
<evidence type="ECO:0000313" key="2">
    <source>
        <dbReference type="Proteomes" id="UP000268014"/>
    </source>
</evidence>
<dbReference type="WBParaSite" id="HPLM_0000075901-mRNA-1">
    <property type="protein sequence ID" value="HPLM_0000075901-mRNA-1"/>
    <property type="gene ID" value="HPLM_0000075901"/>
</dbReference>
<dbReference type="EMBL" id="UZAF01000689">
    <property type="protein sequence ID" value="VDO06276.1"/>
    <property type="molecule type" value="Genomic_DNA"/>
</dbReference>
<dbReference type="AlphaFoldDB" id="A0A0N4VTZ2"/>
<accession>A0A0N4VTZ2</accession>
<proteinExistence type="predicted"/>